<gene>
    <name evidence="4" type="ORF">OCH239_19665</name>
</gene>
<evidence type="ECO:0000256" key="2">
    <source>
        <dbReference type="SAM" id="MobiDB-lite"/>
    </source>
</evidence>
<accession>X7EIM4</accession>
<feature type="domain" description="Magnesium transporter MgtE intracellular" evidence="3">
    <location>
        <begin position="131"/>
        <end position="193"/>
    </location>
</feature>
<dbReference type="PATRIC" id="fig|1449350.3.peg.1839"/>
<evidence type="ECO:0000313" key="4">
    <source>
        <dbReference type="EMBL" id="ETX15016.1"/>
    </source>
</evidence>
<dbReference type="SUPFAM" id="SSF158791">
    <property type="entry name" value="MgtE N-terminal domain-like"/>
    <property type="match status" value="1"/>
</dbReference>
<dbReference type="eggNOG" id="COG3334">
    <property type="taxonomic scope" value="Bacteria"/>
</dbReference>
<feature type="coiled-coil region" evidence="1">
    <location>
        <begin position="103"/>
        <end position="137"/>
    </location>
</feature>
<comment type="caution">
    <text evidence="4">The sequence shown here is derived from an EMBL/GenBank/DDBJ whole genome shotgun (WGS) entry which is preliminary data.</text>
</comment>
<dbReference type="AlphaFoldDB" id="X7EIM4"/>
<keyword evidence="5" id="KW-1185">Reference proteome</keyword>
<dbReference type="EMBL" id="JALZ01000007">
    <property type="protein sequence ID" value="ETX15016.1"/>
    <property type="molecule type" value="Genomic_DNA"/>
</dbReference>
<dbReference type="Pfam" id="PF03448">
    <property type="entry name" value="MgtE_N"/>
    <property type="match status" value="1"/>
</dbReference>
<evidence type="ECO:0000259" key="3">
    <source>
        <dbReference type="Pfam" id="PF03448"/>
    </source>
</evidence>
<reference evidence="4 5" key="1">
    <citation type="submission" date="2014-01" db="EMBL/GenBank/DDBJ databases">
        <title>Roseivivax halodurans JCM 10272 Genome Sequencing.</title>
        <authorList>
            <person name="Lai Q."/>
            <person name="Li G."/>
            <person name="Shao Z."/>
        </authorList>
    </citation>
    <scope>NUCLEOTIDE SEQUENCE [LARGE SCALE GENOMIC DNA]</scope>
    <source>
        <strain evidence="4 5">JCM 10272</strain>
    </source>
</reference>
<organism evidence="4 5">
    <name type="scientific">Roseivivax halodurans JCM 10272</name>
    <dbReference type="NCBI Taxonomy" id="1449350"/>
    <lineage>
        <taxon>Bacteria</taxon>
        <taxon>Pseudomonadati</taxon>
        <taxon>Pseudomonadota</taxon>
        <taxon>Alphaproteobacteria</taxon>
        <taxon>Rhodobacterales</taxon>
        <taxon>Roseobacteraceae</taxon>
        <taxon>Roseivivax</taxon>
    </lineage>
</organism>
<sequence length="217" mass="23447">MISMKTRKQARRPASPRRGRKRGTLALIGGLFITSALLRAGEEGIQFMALAAEGAASEEGGMTAHEENADPNGKAGALLEALRERESRLDKRERDLLIRMQALRVAETQIDERMTALADAEQQLRETLALAQSAAENDLKQLTDVYAQMKPRQAAALFEQMDPEFAAGFLGRMPPQSAAAIMAGLSPDAAYRVSVMLAGRNADVPKPADPPEPAPEP</sequence>
<evidence type="ECO:0000256" key="1">
    <source>
        <dbReference type="SAM" id="Coils"/>
    </source>
</evidence>
<dbReference type="Proteomes" id="UP000022447">
    <property type="component" value="Unassembled WGS sequence"/>
</dbReference>
<dbReference type="InterPro" id="IPR006668">
    <property type="entry name" value="Mg_transptr_MgtE_intracell_dom"/>
</dbReference>
<evidence type="ECO:0000313" key="5">
    <source>
        <dbReference type="Proteomes" id="UP000022447"/>
    </source>
</evidence>
<dbReference type="STRING" id="1449350.OCH239_19665"/>
<name>X7EIM4_9RHOB</name>
<keyword evidence="1" id="KW-0175">Coiled coil</keyword>
<protein>
    <recommendedName>
        <fullName evidence="3">Magnesium transporter MgtE intracellular domain-containing protein</fullName>
    </recommendedName>
</protein>
<dbReference type="Gene3D" id="1.10.220.30">
    <property type="match status" value="1"/>
</dbReference>
<feature type="region of interest" description="Disordered" evidence="2">
    <location>
        <begin position="1"/>
        <end position="20"/>
    </location>
</feature>
<proteinExistence type="predicted"/>